<keyword evidence="3" id="KW-1185">Reference proteome</keyword>
<evidence type="ECO:0000259" key="1">
    <source>
        <dbReference type="PROSITE" id="PS50853"/>
    </source>
</evidence>
<dbReference type="AlphaFoldDB" id="A0A3P6TBB6"/>
<proteinExistence type="predicted"/>
<dbReference type="Pfam" id="PF00041">
    <property type="entry name" value="fn3"/>
    <property type="match status" value="2"/>
</dbReference>
<dbReference type="Proteomes" id="UP000281553">
    <property type="component" value="Unassembled WGS sequence"/>
</dbReference>
<dbReference type="OrthoDB" id="9998666at2759"/>
<dbReference type="Gene3D" id="2.60.40.10">
    <property type="entry name" value="Immunoglobulins"/>
    <property type="match status" value="2"/>
</dbReference>
<dbReference type="SUPFAM" id="SSF49265">
    <property type="entry name" value="Fibronectin type III"/>
    <property type="match status" value="1"/>
</dbReference>
<feature type="domain" description="Fibronectin type-III" evidence="1">
    <location>
        <begin position="176"/>
        <end position="265"/>
    </location>
</feature>
<dbReference type="PANTHER" id="PTHR46957:SF3">
    <property type="entry name" value="CYTOKINE RECEPTOR"/>
    <property type="match status" value="1"/>
</dbReference>
<protein>
    <recommendedName>
        <fullName evidence="1">Fibronectin type-III domain-containing protein</fullName>
    </recommendedName>
</protein>
<dbReference type="GO" id="GO:0016020">
    <property type="term" value="C:membrane"/>
    <property type="evidence" value="ECO:0007669"/>
    <property type="project" value="UniProtKB-SubCell"/>
</dbReference>
<dbReference type="CDD" id="cd00063">
    <property type="entry name" value="FN3"/>
    <property type="match status" value="2"/>
</dbReference>
<reference evidence="2 3" key="1">
    <citation type="submission" date="2018-11" db="EMBL/GenBank/DDBJ databases">
        <authorList>
            <consortium name="Pathogen Informatics"/>
        </authorList>
    </citation>
    <scope>NUCLEOTIDE SEQUENCE [LARGE SCALE GENOMIC DNA]</scope>
</reference>
<dbReference type="InterPro" id="IPR013783">
    <property type="entry name" value="Ig-like_fold"/>
</dbReference>
<dbReference type="InterPro" id="IPR050713">
    <property type="entry name" value="RTP_Phos/Ushers"/>
</dbReference>
<dbReference type="PROSITE" id="PS50853">
    <property type="entry name" value="FN3"/>
    <property type="match status" value="2"/>
</dbReference>
<dbReference type="PANTHER" id="PTHR46957">
    <property type="entry name" value="CYTOKINE RECEPTOR"/>
    <property type="match status" value="1"/>
</dbReference>
<dbReference type="InterPro" id="IPR003961">
    <property type="entry name" value="FN3_dom"/>
</dbReference>
<feature type="domain" description="Fibronectin type-III" evidence="1">
    <location>
        <begin position="269"/>
        <end position="359"/>
    </location>
</feature>
<accession>A0A3P6TBB6</accession>
<evidence type="ECO:0000313" key="3">
    <source>
        <dbReference type="Proteomes" id="UP000281553"/>
    </source>
</evidence>
<dbReference type="EMBL" id="UYRU01044122">
    <property type="protein sequence ID" value="VDK85446.1"/>
    <property type="molecule type" value="Genomic_DNA"/>
</dbReference>
<sequence length="373" mass="41653">MPCIQHIELETYKDMLSIDAISLFKSIPSALALNTINSLLREKYDETEKQLKQSNIDDPVYLCLKTFLTFNIQVYEDRGQGIRMGCPTSGLIANAVMQRAEQLVNITFSYSDSPRLLYNILRNRAWKIAVARVEPRSLQPRQNSPGLPTRLETDATLQCSLTVLMVELNAGPSGPVPRNLAASALNSTTIHVTWSEPTIPYRFNYSYRLSFSSGKIEKSYKLKETEDTIADLKQASSYHVSVQAVDICDVPFPAKAFRNVQTPDSDAPLLRDLTARPLNSTSIRVTWEAATDPNDVGVQYRLWWYSTNERKSYNVQKTKKTITNLSPDSTLNVTVQAFNARGAPLGGVAFTSTQTPPSGNIRLNAMYCLIVAN</sequence>
<organism evidence="2 3">
    <name type="scientific">Dibothriocephalus latus</name>
    <name type="common">Fish tapeworm</name>
    <name type="synonym">Diphyllobothrium latum</name>
    <dbReference type="NCBI Taxonomy" id="60516"/>
    <lineage>
        <taxon>Eukaryota</taxon>
        <taxon>Metazoa</taxon>
        <taxon>Spiralia</taxon>
        <taxon>Lophotrochozoa</taxon>
        <taxon>Platyhelminthes</taxon>
        <taxon>Cestoda</taxon>
        <taxon>Eucestoda</taxon>
        <taxon>Diphyllobothriidea</taxon>
        <taxon>Diphyllobothriidae</taxon>
        <taxon>Dibothriocephalus</taxon>
    </lineage>
</organism>
<dbReference type="SMART" id="SM00060">
    <property type="entry name" value="FN3"/>
    <property type="match status" value="2"/>
</dbReference>
<evidence type="ECO:0000313" key="2">
    <source>
        <dbReference type="EMBL" id="VDK85446.1"/>
    </source>
</evidence>
<name>A0A3P6TBB6_DIBLA</name>
<gene>
    <name evidence="2" type="ORF">DILT_LOCUS3716</name>
</gene>
<dbReference type="InterPro" id="IPR036116">
    <property type="entry name" value="FN3_sf"/>
</dbReference>